<protein>
    <submittedName>
        <fullName evidence="1">Uncharacterized protein</fullName>
    </submittedName>
</protein>
<proteinExistence type="predicted"/>
<organism evidence="1 2">
    <name type="scientific">Enterococcus larvae</name>
    <dbReference type="NCBI Taxonomy" id="2794352"/>
    <lineage>
        <taxon>Bacteria</taxon>
        <taxon>Bacillati</taxon>
        <taxon>Bacillota</taxon>
        <taxon>Bacilli</taxon>
        <taxon>Lactobacillales</taxon>
        <taxon>Enterococcaceae</taxon>
        <taxon>Enterococcus</taxon>
    </lineage>
</organism>
<dbReference type="RefSeq" id="WP_209557825.1">
    <property type="nucleotide sequence ID" value="NZ_JAEDXU010000006.1"/>
</dbReference>
<dbReference type="Proteomes" id="UP000673375">
    <property type="component" value="Unassembled WGS sequence"/>
</dbReference>
<comment type="caution">
    <text evidence="1">The sequence shown here is derived from an EMBL/GenBank/DDBJ whole genome shotgun (WGS) entry which is preliminary data.</text>
</comment>
<reference evidence="1 2" key="1">
    <citation type="submission" date="2020-12" db="EMBL/GenBank/DDBJ databases">
        <title>Vagococcus allomyrinae sp. nov. and Enterococcus lavae sp. nov., isolated from the larvae of Allomyrina dichotoma.</title>
        <authorList>
            <person name="Lee S.D."/>
        </authorList>
    </citation>
    <scope>NUCLEOTIDE SEQUENCE [LARGE SCALE GENOMIC DNA]</scope>
    <source>
        <strain evidence="1 2">BWM-S5</strain>
    </source>
</reference>
<keyword evidence="2" id="KW-1185">Reference proteome</keyword>
<sequence>MIVHSTIEKQEMRLDYMKLAEKMWFKEENGKKIDPDHGGNTEMLQTIFSLSLGLPKWNYDKQWRGKEMNNEDLSFSPVSTQSMKELEFITDHVNILTVDRRAFYIMILEVTREVQGKISEDNRQTWITPDEFERKHQDILSLSYEEANGISLKEVDSIQVVDERDPECWNEEEDTFLENLGDMLEEQQMTLTVHAKKLGMTIDYRYLASKMWGKASIDIIDYDEEVLTNNFYLAIKRKHDFQFINPNYKMLKYCALYVDGEQENTINFYTTFTEITLEDRHALYTMVAEIARLTDGVISEDKENWLTIPEFKKRHEEVFK</sequence>
<name>A0ABS4CMP7_9ENTE</name>
<gene>
    <name evidence="1" type="ORF">I6N96_12205</name>
</gene>
<evidence type="ECO:0000313" key="2">
    <source>
        <dbReference type="Proteomes" id="UP000673375"/>
    </source>
</evidence>
<evidence type="ECO:0000313" key="1">
    <source>
        <dbReference type="EMBL" id="MBP1047034.1"/>
    </source>
</evidence>
<dbReference type="EMBL" id="JAEDXU010000006">
    <property type="protein sequence ID" value="MBP1047034.1"/>
    <property type="molecule type" value="Genomic_DNA"/>
</dbReference>
<accession>A0ABS4CMP7</accession>